<accession>A0A2P5HNU1</accession>
<evidence type="ECO:0008006" key="3">
    <source>
        <dbReference type="Google" id="ProtNLM"/>
    </source>
</evidence>
<feature type="non-terminal residue" evidence="1">
    <location>
        <position position="1"/>
    </location>
</feature>
<name>A0A2P5HNU1_DIAHE</name>
<proteinExistence type="predicted"/>
<dbReference type="OrthoDB" id="3932980at2759"/>
<sequence length="79" mass="8762">FRALQCPNAHSTGTQALVNNSCDRDDHICRCKNTSKVAAIIEPCISGQPWTCWALFDGSNQAICCHDQRLLHFLESDGQ</sequence>
<evidence type="ECO:0000313" key="1">
    <source>
        <dbReference type="EMBL" id="POS71908.1"/>
    </source>
</evidence>
<dbReference type="EMBL" id="MAVT02001137">
    <property type="protein sequence ID" value="POS71908.1"/>
    <property type="molecule type" value="Genomic_DNA"/>
</dbReference>
<comment type="caution">
    <text evidence="1">The sequence shown here is derived from an EMBL/GenBank/DDBJ whole genome shotgun (WGS) entry which is preliminary data.</text>
</comment>
<protein>
    <recommendedName>
        <fullName evidence="3">Extracellular membrane protein CFEM domain-containing protein</fullName>
    </recommendedName>
</protein>
<dbReference type="InParanoid" id="A0A2P5HNU1"/>
<dbReference type="Proteomes" id="UP000094444">
    <property type="component" value="Unassembled WGS sequence"/>
</dbReference>
<keyword evidence="2" id="KW-1185">Reference proteome</keyword>
<dbReference type="AlphaFoldDB" id="A0A2P5HNU1"/>
<gene>
    <name evidence="1" type="ORF">DHEL01_v209698</name>
</gene>
<evidence type="ECO:0000313" key="2">
    <source>
        <dbReference type="Proteomes" id="UP000094444"/>
    </source>
</evidence>
<reference evidence="1" key="1">
    <citation type="submission" date="2017-09" db="EMBL/GenBank/DDBJ databases">
        <title>Polyketide synthases of a Diaporthe helianthi virulent isolate.</title>
        <authorList>
            <person name="Baroncelli R."/>
        </authorList>
    </citation>
    <scope>NUCLEOTIDE SEQUENCE [LARGE SCALE GENOMIC DNA]</scope>
    <source>
        <strain evidence="1">7/96</strain>
    </source>
</reference>
<organism evidence="1 2">
    <name type="scientific">Diaporthe helianthi</name>
    <dbReference type="NCBI Taxonomy" id="158607"/>
    <lineage>
        <taxon>Eukaryota</taxon>
        <taxon>Fungi</taxon>
        <taxon>Dikarya</taxon>
        <taxon>Ascomycota</taxon>
        <taxon>Pezizomycotina</taxon>
        <taxon>Sordariomycetes</taxon>
        <taxon>Sordariomycetidae</taxon>
        <taxon>Diaporthales</taxon>
        <taxon>Diaporthaceae</taxon>
        <taxon>Diaporthe</taxon>
    </lineage>
</organism>